<feature type="region of interest" description="Disordered" evidence="1">
    <location>
        <begin position="602"/>
        <end position="640"/>
    </location>
</feature>
<dbReference type="InterPro" id="IPR032675">
    <property type="entry name" value="LRR_dom_sf"/>
</dbReference>
<organism evidence="2 3">
    <name type="scientific">Truncatella angustata</name>
    <dbReference type="NCBI Taxonomy" id="152316"/>
    <lineage>
        <taxon>Eukaryota</taxon>
        <taxon>Fungi</taxon>
        <taxon>Dikarya</taxon>
        <taxon>Ascomycota</taxon>
        <taxon>Pezizomycotina</taxon>
        <taxon>Sordariomycetes</taxon>
        <taxon>Xylariomycetidae</taxon>
        <taxon>Amphisphaeriales</taxon>
        <taxon>Sporocadaceae</taxon>
        <taxon>Truncatella</taxon>
    </lineage>
</organism>
<dbReference type="OrthoDB" id="5395390at2759"/>
<dbReference type="GeneID" id="70135475"/>
<feature type="region of interest" description="Disordered" evidence="1">
    <location>
        <begin position="1"/>
        <end position="139"/>
    </location>
</feature>
<feature type="compositionally biased region" description="Polar residues" evidence="1">
    <location>
        <begin position="39"/>
        <end position="48"/>
    </location>
</feature>
<evidence type="ECO:0000256" key="1">
    <source>
        <dbReference type="SAM" id="MobiDB-lite"/>
    </source>
</evidence>
<feature type="compositionally biased region" description="Basic and acidic residues" evidence="1">
    <location>
        <begin position="53"/>
        <end position="65"/>
    </location>
</feature>
<dbReference type="RefSeq" id="XP_045960476.1">
    <property type="nucleotide sequence ID" value="XM_046106584.1"/>
</dbReference>
<evidence type="ECO:0000313" key="3">
    <source>
        <dbReference type="Proteomes" id="UP000758603"/>
    </source>
</evidence>
<sequence>MDSDSYSEAGPEQPSRRMPRRAAKLKEPVRLTRSAVVHMSQSSASDAQPSEDETTRHDISSSHEDDTGDEDGNFTMAHSGQKRKKTSHILTAASKRTRRSNPSGSRPRSSSAHPSRGRPGRPAVRSPAKKSHQDVGEQTTIVVPGDWQHLPALVWENIFDFVAIPISDPTARKEDISIAIRTLRNATKAGRPLVEPAIAARYRCIHLEDFASAQDLSRILAIDPDQTALYIRYRSKIKSLRIEVHETLSKRVQGQYVTLWELIRNLPTLVDVELYHKTDLSYTRDDLEKTVRWKYPDELLDALAFVPDKDPANDYRKKEPTKLESWTWSSRLANESYSLEKLVAIHQTPSFATLRKIKFINYQVPSLSTKVDDEAAMAMDLPEIRKLATAISALPNLEHLAFKSSTMVNNSLLSLLPKTLKHLELQDCYDVTSDALRDFLLAHGHWIQQLTLDHCRGLNLDFLTVLKGACPNLTHLSMDMTYHRYIESYPDNEPEYKVLLGPGQVPTWPPTLQYLNIQPMRSWGPAVLESATTFFRSLTDSASDLPHLRHISLKLKINALRNERYKFKRTWIPKFDNIFKRTWEDPKPQPRRRFVIPIQTVSRSESRNSDVTPARRSTRIAERPPTPTPTSPADEVAESSKRARLNMLRVRKETRRLRLPGKMYHADNEESEDELSMNDSDFTRVVPIFKQRLCDVVDVHIDNGTVTEYQFTENDFLDTPNDTEDEDYQD</sequence>
<dbReference type="Gene3D" id="3.80.10.10">
    <property type="entry name" value="Ribonuclease Inhibitor"/>
    <property type="match status" value="1"/>
</dbReference>
<dbReference type="AlphaFoldDB" id="A0A9P8UQH5"/>
<dbReference type="Proteomes" id="UP000758603">
    <property type="component" value="Unassembled WGS sequence"/>
</dbReference>
<dbReference type="SUPFAM" id="SSF52047">
    <property type="entry name" value="RNI-like"/>
    <property type="match status" value="1"/>
</dbReference>
<protein>
    <submittedName>
        <fullName evidence="2">Uncharacterized protein</fullName>
    </submittedName>
</protein>
<name>A0A9P8UQH5_9PEZI</name>
<keyword evidence="3" id="KW-1185">Reference proteome</keyword>
<reference evidence="2" key="1">
    <citation type="journal article" date="2021" name="Nat. Commun.">
        <title>Genetic determinants of endophytism in the Arabidopsis root mycobiome.</title>
        <authorList>
            <person name="Mesny F."/>
            <person name="Miyauchi S."/>
            <person name="Thiergart T."/>
            <person name="Pickel B."/>
            <person name="Atanasova L."/>
            <person name="Karlsson M."/>
            <person name="Huettel B."/>
            <person name="Barry K.W."/>
            <person name="Haridas S."/>
            <person name="Chen C."/>
            <person name="Bauer D."/>
            <person name="Andreopoulos W."/>
            <person name="Pangilinan J."/>
            <person name="LaButti K."/>
            <person name="Riley R."/>
            <person name="Lipzen A."/>
            <person name="Clum A."/>
            <person name="Drula E."/>
            <person name="Henrissat B."/>
            <person name="Kohler A."/>
            <person name="Grigoriev I.V."/>
            <person name="Martin F.M."/>
            <person name="Hacquard S."/>
        </authorList>
    </citation>
    <scope>NUCLEOTIDE SEQUENCE</scope>
    <source>
        <strain evidence="2">MPI-SDFR-AT-0073</strain>
    </source>
</reference>
<feature type="compositionally biased region" description="Low complexity" evidence="1">
    <location>
        <begin position="100"/>
        <end position="114"/>
    </location>
</feature>
<evidence type="ECO:0000313" key="2">
    <source>
        <dbReference type="EMBL" id="KAH6656242.1"/>
    </source>
</evidence>
<comment type="caution">
    <text evidence="2">The sequence shown here is derived from an EMBL/GenBank/DDBJ whole genome shotgun (WGS) entry which is preliminary data.</text>
</comment>
<proteinExistence type="predicted"/>
<accession>A0A9P8UQH5</accession>
<dbReference type="EMBL" id="JAGPXC010000002">
    <property type="protein sequence ID" value="KAH6656242.1"/>
    <property type="molecule type" value="Genomic_DNA"/>
</dbReference>
<gene>
    <name evidence="2" type="ORF">BKA67DRAFT_654591</name>
</gene>